<proteinExistence type="predicted"/>
<reference evidence="3" key="1">
    <citation type="journal article" date="2019" name="Int. J. Syst. Evol. Microbiol.">
        <title>The Global Catalogue of Microorganisms (GCM) 10K type strain sequencing project: providing services to taxonomists for standard genome sequencing and annotation.</title>
        <authorList>
            <consortium name="The Broad Institute Genomics Platform"/>
            <consortium name="The Broad Institute Genome Sequencing Center for Infectious Disease"/>
            <person name="Wu L."/>
            <person name="Ma J."/>
        </authorList>
    </citation>
    <scope>NUCLEOTIDE SEQUENCE [LARGE SCALE GENOMIC DNA]</scope>
    <source>
        <strain evidence="3">JCM 15478</strain>
    </source>
</reference>
<name>A0ABP5ISW3_9ACTN</name>
<protein>
    <submittedName>
        <fullName evidence="2">Uncharacterized protein</fullName>
    </submittedName>
</protein>
<comment type="caution">
    <text evidence="2">The sequence shown here is derived from an EMBL/GenBank/DDBJ whole genome shotgun (WGS) entry which is preliminary data.</text>
</comment>
<evidence type="ECO:0000256" key="1">
    <source>
        <dbReference type="SAM" id="MobiDB-lite"/>
    </source>
</evidence>
<keyword evidence="3" id="KW-1185">Reference proteome</keyword>
<gene>
    <name evidence="2" type="ORF">GCM10009801_79960</name>
</gene>
<dbReference type="EMBL" id="BAAAPE010000030">
    <property type="protein sequence ID" value="GAA2104376.1"/>
    <property type="molecule type" value="Genomic_DNA"/>
</dbReference>
<evidence type="ECO:0000313" key="2">
    <source>
        <dbReference type="EMBL" id="GAA2104376.1"/>
    </source>
</evidence>
<feature type="compositionally biased region" description="Gly residues" evidence="1">
    <location>
        <begin position="37"/>
        <end position="49"/>
    </location>
</feature>
<feature type="region of interest" description="Disordered" evidence="1">
    <location>
        <begin position="35"/>
        <end position="58"/>
    </location>
</feature>
<sequence>MAGVLAAAVGVKDHPGWWAALMAGRARGIDDQAGAQVIGGGPAHDAGGGDVDDGSQVEPAFVGGDVGDVAAPAGVGGGRVGLEVASYQVGPGRCGRVGDRGAVLGRAVAAGEADGPCQPCDASA</sequence>
<dbReference type="Proteomes" id="UP001500016">
    <property type="component" value="Unassembled WGS sequence"/>
</dbReference>
<evidence type="ECO:0000313" key="3">
    <source>
        <dbReference type="Proteomes" id="UP001500016"/>
    </source>
</evidence>
<accession>A0ABP5ISW3</accession>
<organism evidence="2 3">
    <name type="scientific">Streptomyces albiaxialis</name>
    <dbReference type="NCBI Taxonomy" id="329523"/>
    <lineage>
        <taxon>Bacteria</taxon>
        <taxon>Bacillati</taxon>
        <taxon>Actinomycetota</taxon>
        <taxon>Actinomycetes</taxon>
        <taxon>Kitasatosporales</taxon>
        <taxon>Streptomycetaceae</taxon>
        <taxon>Streptomyces</taxon>
    </lineage>
</organism>